<accession>A0ACC1P428</accession>
<sequence>MSVALTSFYSMSYSVRVRVRHNCSDAYFHVAEMAVWHYANGGSWANSDGVLMLTMGGSGTSGMLRFQTSDDKEPFTVVLGVHNWKPWVHVLTDVAPNETTVALLPQYYAGGKHSGVAIVPSVTVQNSACRNISATYKNTEGRDYSVDIVIG</sequence>
<gene>
    <name evidence="1" type="ORF">NUW58_g4948</name>
</gene>
<keyword evidence="2" id="KW-1185">Reference proteome</keyword>
<organism evidence="1 2">
    <name type="scientific">Xylaria curta</name>
    <dbReference type="NCBI Taxonomy" id="42375"/>
    <lineage>
        <taxon>Eukaryota</taxon>
        <taxon>Fungi</taxon>
        <taxon>Dikarya</taxon>
        <taxon>Ascomycota</taxon>
        <taxon>Pezizomycotina</taxon>
        <taxon>Sordariomycetes</taxon>
        <taxon>Xylariomycetidae</taxon>
        <taxon>Xylariales</taxon>
        <taxon>Xylariaceae</taxon>
        <taxon>Xylaria</taxon>
    </lineage>
</organism>
<name>A0ACC1P428_9PEZI</name>
<reference evidence="1" key="1">
    <citation type="submission" date="2022-10" db="EMBL/GenBank/DDBJ databases">
        <title>Genome Sequence of Xylaria curta.</title>
        <authorList>
            <person name="Buettner E."/>
        </authorList>
    </citation>
    <scope>NUCLEOTIDE SEQUENCE</scope>
    <source>
        <strain evidence="1">Babe10</strain>
    </source>
</reference>
<comment type="caution">
    <text evidence="1">The sequence shown here is derived from an EMBL/GenBank/DDBJ whole genome shotgun (WGS) entry which is preliminary data.</text>
</comment>
<proteinExistence type="predicted"/>
<evidence type="ECO:0000313" key="2">
    <source>
        <dbReference type="Proteomes" id="UP001143856"/>
    </source>
</evidence>
<evidence type="ECO:0000313" key="1">
    <source>
        <dbReference type="EMBL" id="KAJ2986601.1"/>
    </source>
</evidence>
<dbReference type="Proteomes" id="UP001143856">
    <property type="component" value="Unassembled WGS sequence"/>
</dbReference>
<protein>
    <submittedName>
        <fullName evidence="1">Uncharacterized protein</fullName>
    </submittedName>
</protein>
<dbReference type="EMBL" id="JAPDGR010000922">
    <property type="protein sequence ID" value="KAJ2986601.1"/>
    <property type="molecule type" value="Genomic_DNA"/>
</dbReference>